<protein>
    <submittedName>
        <fullName evidence="2">EVE domain-containing protein</fullName>
    </submittedName>
</protein>
<reference evidence="2 3" key="1">
    <citation type="journal article" date="2020" name="ISME J.">
        <title>Comparative genomics reveals insights into cyanobacterial evolution and habitat adaptation.</title>
        <authorList>
            <person name="Chen M.Y."/>
            <person name="Teng W.K."/>
            <person name="Zhao L."/>
            <person name="Hu C.X."/>
            <person name="Zhou Y.K."/>
            <person name="Han B.P."/>
            <person name="Song L.R."/>
            <person name="Shu W.S."/>
        </authorList>
    </citation>
    <scope>NUCLEOTIDE SEQUENCE [LARGE SCALE GENOMIC DNA]</scope>
    <source>
        <strain evidence="2 3">FACHB-260</strain>
    </source>
</reference>
<evidence type="ECO:0000259" key="1">
    <source>
        <dbReference type="Pfam" id="PF01878"/>
    </source>
</evidence>
<evidence type="ECO:0000313" key="2">
    <source>
        <dbReference type="EMBL" id="MBD2343521.1"/>
    </source>
</evidence>
<sequence length="162" mass="18693">MNYWLMKSEPEVYSIINLQQDGQTIWDGVRNYQARNFLRQMQPGDLVFFYHSNTNPPGIVGLMRVVKTDIADPTQFDSSSKYYDSKSTPESPRWQTVIVEFVENFSQPISLTTLRKKFSAEELIVIKQGNRLSVMPVSDTIAQKILAMQHNTSDRYPLLHTS</sequence>
<dbReference type="PANTHER" id="PTHR14087">
    <property type="entry name" value="THYMOCYTE NUCLEAR PROTEIN 1"/>
    <property type="match status" value="1"/>
</dbReference>
<gene>
    <name evidence="2" type="ORF">H6G18_05090</name>
</gene>
<dbReference type="InterPro" id="IPR052181">
    <property type="entry name" value="5hmC_binding"/>
</dbReference>
<dbReference type="EMBL" id="JACJRF010000006">
    <property type="protein sequence ID" value="MBD2343521.1"/>
    <property type="molecule type" value="Genomic_DNA"/>
</dbReference>
<dbReference type="InterPro" id="IPR002740">
    <property type="entry name" value="EVE_domain"/>
</dbReference>
<dbReference type="CDD" id="cd21133">
    <property type="entry name" value="EVE"/>
    <property type="match status" value="1"/>
</dbReference>
<name>A0ABR8CK11_9NOST</name>
<dbReference type="InterPro" id="IPR047197">
    <property type="entry name" value="THYN1-like_EVE"/>
</dbReference>
<accession>A0ABR8CK11</accession>
<dbReference type="SUPFAM" id="SSF88697">
    <property type="entry name" value="PUA domain-like"/>
    <property type="match status" value="1"/>
</dbReference>
<keyword evidence="3" id="KW-1185">Reference proteome</keyword>
<dbReference type="InterPro" id="IPR015947">
    <property type="entry name" value="PUA-like_sf"/>
</dbReference>
<dbReference type="Proteomes" id="UP000607281">
    <property type="component" value="Unassembled WGS sequence"/>
</dbReference>
<dbReference type="PANTHER" id="PTHR14087:SF7">
    <property type="entry name" value="THYMOCYTE NUCLEAR PROTEIN 1"/>
    <property type="match status" value="1"/>
</dbReference>
<dbReference type="Gene3D" id="3.10.590.10">
    <property type="entry name" value="ph1033 like domains"/>
    <property type="match status" value="1"/>
</dbReference>
<evidence type="ECO:0000313" key="3">
    <source>
        <dbReference type="Proteomes" id="UP000607281"/>
    </source>
</evidence>
<dbReference type="RefSeq" id="WP_190405997.1">
    <property type="nucleotide sequence ID" value="NZ_JACJRF010000006.1"/>
</dbReference>
<proteinExistence type="predicted"/>
<organism evidence="2 3">
    <name type="scientific">Anabaena subtropica FACHB-260</name>
    <dbReference type="NCBI Taxonomy" id="2692884"/>
    <lineage>
        <taxon>Bacteria</taxon>
        <taxon>Bacillati</taxon>
        <taxon>Cyanobacteriota</taxon>
        <taxon>Cyanophyceae</taxon>
        <taxon>Nostocales</taxon>
        <taxon>Nostocaceae</taxon>
        <taxon>Anabaena</taxon>
    </lineage>
</organism>
<dbReference type="Pfam" id="PF01878">
    <property type="entry name" value="EVE"/>
    <property type="match status" value="1"/>
</dbReference>
<comment type="caution">
    <text evidence="2">The sequence shown here is derived from an EMBL/GenBank/DDBJ whole genome shotgun (WGS) entry which is preliminary data.</text>
</comment>
<feature type="domain" description="EVE" evidence="1">
    <location>
        <begin position="2"/>
        <end position="148"/>
    </location>
</feature>